<keyword evidence="2" id="KW-0349">Heme</keyword>
<keyword evidence="2" id="KW-0479">Metal-binding</keyword>
<evidence type="ECO:0000256" key="2">
    <source>
        <dbReference type="RuleBase" id="RU000461"/>
    </source>
</evidence>
<dbReference type="InterPro" id="IPR001128">
    <property type="entry name" value="Cyt_P450"/>
</dbReference>
<dbReference type="RefSeq" id="WP_345653957.1">
    <property type="nucleotide sequence ID" value="NZ_BAABEP010000066.1"/>
</dbReference>
<feature type="region of interest" description="Disordered" evidence="3">
    <location>
        <begin position="1"/>
        <end position="25"/>
    </location>
</feature>
<proteinExistence type="inferred from homology"/>
<evidence type="ECO:0000313" key="5">
    <source>
        <dbReference type="Proteomes" id="UP001499884"/>
    </source>
</evidence>
<keyword evidence="5" id="KW-1185">Reference proteome</keyword>
<dbReference type="Gene3D" id="1.10.630.10">
    <property type="entry name" value="Cytochrome P450"/>
    <property type="match status" value="1"/>
</dbReference>
<dbReference type="PRINTS" id="PR00359">
    <property type="entry name" value="BP450"/>
</dbReference>
<sequence length="416" mass="46079">MTETALHASATGTEEAPRYPLARATGCPFDPPPALAELREHEPFSRVQVWDGTPAWLITRYQDQRTILADERFSADTTKPGFPTQSPGIAARRRSGNPLPFISTDDPDHNRVRRMFTSYFSVKRARALVPRLREIIDGLLDDMERAGGPVDLVSSFALPLPSLVIAEILGVPRADQHLFQSRSRVLISMTSTVEDTMQAMNELGDYLGTLIDAKVKDPQDDLISNVATEHMLTGATTRSRLVQDAMLLLIAGHETTTNMIALGTLALLRNPEQLKAVRDAEDPAALAGAVEELLRYLTIVHTGRRRIATEDVEVSGQLIRAGEGVILANDAANRDATVFDEPDVLDVTRPNARRHLAFGQGTHQCLGQNLARQELQLAYPALLRRFPTLRPAIEEQDIRYKHDAVVYGVYELPVTW</sequence>
<accession>A0ABP7G808</accession>
<dbReference type="CDD" id="cd11030">
    <property type="entry name" value="CYP105-like"/>
    <property type="match status" value="1"/>
</dbReference>
<dbReference type="InterPro" id="IPR017972">
    <property type="entry name" value="Cyt_P450_CS"/>
</dbReference>
<dbReference type="Pfam" id="PF00067">
    <property type="entry name" value="p450"/>
    <property type="match status" value="1"/>
</dbReference>
<dbReference type="InterPro" id="IPR036396">
    <property type="entry name" value="Cyt_P450_sf"/>
</dbReference>
<dbReference type="InterPro" id="IPR002397">
    <property type="entry name" value="Cyt_P450_B"/>
</dbReference>
<comment type="similarity">
    <text evidence="1 2">Belongs to the cytochrome P450 family.</text>
</comment>
<keyword evidence="2" id="KW-0408">Iron</keyword>
<dbReference type="Proteomes" id="UP001499884">
    <property type="component" value="Unassembled WGS sequence"/>
</dbReference>
<feature type="region of interest" description="Disordered" evidence="3">
    <location>
        <begin position="75"/>
        <end position="100"/>
    </location>
</feature>
<dbReference type="PANTHER" id="PTHR46696:SF1">
    <property type="entry name" value="CYTOCHROME P450 YJIB-RELATED"/>
    <property type="match status" value="1"/>
</dbReference>
<dbReference type="PROSITE" id="PS00086">
    <property type="entry name" value="CYTOCHROME_P450"/>
    <property type="match status" value="1"/>
</dbReference>
<dbReference type="SUPFAM" id="SSF48264">
    <property type="entry name" value="Cytochrome P450"/>
    <property type="match status" value="1"/>
</dbReference>
<dbReference type="EMBL" id="BAABEP010000066">
    <property type="protein sequence ID" value="GAA3755314.1"/>
    <property type="molecule type" value="Genomic_DNA"/>
</dbReference>
<reference evidence="5" key="1">
    <citation type="journal article" date="2019" name="Int. J. Syst. Evol. Microbiol.">
        <title>The Global Catalogue of Microorganisms (GCM) 10K type strain sequencing project: providing services to taxonomists for standard genome sequencing and annotation.</title>
        <authorList>
            <consortium name="The Broad Institute Genomics Platform"/>
            <consortium name="The Broad Institute Genome Sequencing Center for Infectious Disease"/>
            <person name="Wu L."/>
            <person name="Ma J."/>
        </authorList>
    </citation>
    <scope>NUCLEOTIDE SEQUENCE [LARGE SCALE GENOMIC DNA]</scope>
    <source>
        <strain evidence="5">JCM 30846</strain>
    </source>
</reference>
<evidence type="ECO:0000313" key="4">
    <source>
        <dbReference type="EMBL" id="GAA3755314.1"/>
    </source>
</evidence>
<name>A0ABP7G808_9ACTN</name>
<gene>
    <name evidence="4" type="ORF">GCM10023082_58260</name>
</gene>
<evidence type="ECO:0000256" key="3">
    <source>
        <dbReference type="SAM" id="MobiDB-lite"/>
    </source>
</evidence>
<organism evidence="4 5">
    <name type="scientific">Streptomyces tremellae</name>
    <dbReference type="NCBI Taxonomy" id="1124239"/>
    <lineage>
        <taxon>Bacteria</taxon>
        <taxon>Bacillati</taxon>
        <taxon>Actinomycetota</taxon>
        <taxon>Actinomycetes</taxon>
        <taxon>Kitasatosporales</taxon>
        <taxon>Streptomycetaceae</taxon>
        <taxon>Streptomyces</taxon>
    </lineage>
</organism>
<keyword evidence="2" id="KW-0503">Monooxygenase</keyword>
<comment type="caution">
    <text evidence="4">The sequence shown here is derived from an EMBL/GenBank/DDBJ whole genome shotgun (WGS) entry which is preliminary data.</text>
</comment>
<keyword evidence="2" id="KW-0560">Oxidoreductase</keyword>
<dbReference type="PANTHER" id="PTHR46696">
    <property type="entry name" value="P450, PUTATIVE (EUROFUNG)-RELATED"/>
    <property type="match status" value="1"/>
</dbReference>
<evidence type="ECO:0000256" key="1">
    <source>
        <dbReference type="ARBA" id="ARBA00010617"/>
    </source>
</evidence>
<protein>
    <submittedName>
        <fullName evidence="4">Cytochrome P450</fullName>
    </submittedName>
</protein>
<dbReference type="PRINTS" id="PR00385">
    <property type="entry name" value="P450"/>
</dbReference>